<sequence>MSQDRKNETRHGHGHALDIFEGDAFGETTKDFRPAALGPAVRKARSSTRAWPQVAVAAAALAALASALASGKRSGKQNGRRASGAECIVAGSEQGGGRGGAEEARHAKAPKGAVQSHSKPQNQGP</sequence>
<evidence type="ECO:0000313" key="3">
    <source>
        <dbReference type="Proteomes" id="UP000266841"/>
    </source>
</evidence>
<feature type="region of interest" description="Disordered" evidence="1">
    <location>
        <begin position="70"/>
        <end position="125"/>
    </location>
</feature>
<evidence type="ECO:0000256" key="1">
    <source>
        <dbReference type="SAM" id="MobiDB-lite"/>
    </source>
</evidence>
<protein>
    <submittedName>
        <fullName evidence="2">Uncharacterized protein</fullName>
    </submittedName>
</protein>
<dbReference type="eggNOG" id="ENOG502SZ0B">
    <property type="taxonomic scope" value="Eukaryota"/>
</dbReference>
<reference evidence="2 3" key="1">
    <citation type="journal article" date="2012" name="Genome Biol.">
        <title>Genome and low-iron response of an oceanic diatom adapted to chronic iron limitation.</title>
        <authorList>
            <person name="Lommer M."/>
            <person name="Specht M."/>
            <person name="Roy A.S."/>
            <person name="Kraemer L."/>
            <person name="Andreson R."/>
            <person name="Gutowska M.A."/>
            <person name="Wolf J."/>
            <person name="Bergner S.V."/>
            <person name="Schilhabel M.B."/>
            <person name="Klostermeier U.C."/>
            <person name="Beiko R.G."/>
            <person name="Rosenstiel P."/>
            <person name="Hippler M."/>
            <person name="Laroche J."/>
        </authorList>
    </citation>
    <scope>NUCLEOTIDE SEQUENCE [LARGE SCALE GENOMIC DNA]</scope>
    <source>
        <strain evidence="2 3">CCMP1005</strain>
    </source>
</reference>
<proteinExistence type="predicted"/>
<comment type="caution">
    <text evidence="2">The sequence shown here is derived from an EMBL/GenBank/DDBJ whole genome shotgun (WGS) entry which is preliminary data.</text>
</comment>
<evidence type="ECO:0000313" key="2">
    <source>
        <dbReference type="EMBL" id="EJK55481.1"/>
    </source>
</evidence>
<name>K0S3A2_THAOC</name>
<keyword evidence="3" id="KW-1185">Reference proteome</keyword>
<feature type="non-terminal residue" evidence="2">
    <location>
        <position position="125"/>
    </location>
</feature>
<organism evidence="2 3">
    <name type="scientific">Thalassiosira oceanica</name>
    <name type="common">Marine diatom</name>
    <dbReference type="NCBI Taxonomy" id="159749"/>
    <lineage>
        <taxon>Eukaryota</taxon>
        <taxon>Sar</taxon>
        <taxon>Stramenopiles</taxon>
        <taxon>Ochrophyta</taxon>
        <taxon>Bacillariophyta</taxon>
        <taxon>Coscinodiscophyceae</taxon>
        <taxon>Thalassiosirophycidae</taxon>
        <taxon>Thalassiosirales</taxon>
        <taxon>Thalassiosiraceae</taxon>
        <taxon>Thalassiosira</taxon>
    </lineage>
</organism>
<dbReference type="AlphaFoldDB" id="K0S3A2"/>
<accession>K0S3A2</accession>
<dbReference type="Proteomes" id="UP000266841">
    <property type="component" value="Unassembled WGS sequence"/>
</dbReference>
<dbReference type="EMBL" id="AGNL01033942">
    <property type="protein sequence ID" value="EJK55481.1"/>
    <property type="molecule type" value="Genomic_DNA"/>
</dbReference>
<feature type="compositionally biased region" description="Polar residues" evidence="1">
    <location>
        <begin position="115"/>
        <end position="125"/>
    </location>
</feature>
<gene>
    <name evidence="2" type="ORF">THAOC_24786</name>
</gene>